<organism evidence="8 9">
    <name type="scientific">Diplocloster modestus</name>
    <dbReference type="NCBI Taxonomy" id="2850322"/>
    <lineage>
        <taxon>Bacteria</taxon>
        <taxon>Bacillati</taxon>
        <taxon>Bacillota</taxon>
        <taxon>Clostridia</taxon>
        <taxon>Lachnospirales</taxon>
        <taxon>Lachnospiraceae</taxon>
        <taxon>Diplocloster</taxon>
    </lineage>
</organism>
<dbReference type="InterPro" id="IPR058240">
    <property type="entry name" value="rSAM_sf"/>
</dbReference>
<dbReference type="NCBIfam" id="TIGR03942">
    <property type="entry name" value="sulfatase_rSAM"/>
    <property type="match status" value="1"/>
</dbReference>
<evidence type="ECO:0000256" key="1">
    <source>
        <dbReference type="ARBA" id="ARBA00001966"/>
    </source>
</evidence>
<dbReference type="InterPro" id="IPR023867">
    <property type="entry name" value="Sulphatase_maturase_rSAM"/>
</dbReference>
<dbReference type="Proteomes" id="UP001314681">
    <property type="component" value="Unassembled WGS sequence"/>
</dbReference>
<dbReference type="EMBL" id="JAHQCX010000007">
    <property type="protein sequence ID" value="MBU9726717.1"/>
    <property type="molecule type" value="Genomic_DNA"/>
</dbReference>
<dbReference type="PANTHER" id="PTHR43273">
    <property type="entry name" value="ANAEROBIC SULFATASE-MATURATING ENZYME HOMOLOG ASLB-RELATED"/>
    <property type="match status" value="1"/>
</dbReference>
<dbReference type="SFLD" id="SFLDG01072">
    <property type="entry name" value="dehydrogenase_like"/>
    <property type="match status" value="1"/>
</dbReference>
<evidence type="ECO:0000256" key="4">
    <source>
        <dbReference type="ARBA" id="ARBA00023004"/>
    </source>
</evidence>
<dbReference type="Pfam" id="PF04055">
    <property type="entry name" value="Radical_SAM"/>
    <property type="match status" value="1"/>
</dbReference>
<proteinExistence type="inferred from homology"/>
<dbReference type="CDD" id="cd01335">
    <property type="entry name" value="Radical_SAM"/>
    <property type="match status" value="1"/>
</dbReference>
<comment type="cofactor">
    <cofactor evidence="1">
        <name>[4Fe-4S] cluster</name>
        <dbReference type="ChEBI" id="CHEBI:49883"/>
    </cofactor>
</comment>
<dbReference type="NCBIfam" id="TIGR04085">
    <property type="entry name" value="rSAM_more_4Fe4S"/>
    <property type="match status" value="1"/>
</dbReference>
<evidence type="ECO:0000256" key="2">
    <source>
        <dbReference type="ARBA" id="ARBA00022691"/>
    </source>
</evidence>
<dbReference type="Gene3D" id="3.20.20.70">
    <property type="entry name" value="Aldolase class I"/>
    <property type="match status" value="1"/>
</dbReference>
<dbReference type="InterPro" id="IPR034485">
    <property type="entry name" value="Anaerobic_Cys-type_sulfatase-m"/>
</dbReference>
<keyword evidence="2" id="KW-0949">S-adenosyl-L-methionine</keyword>
<evidence type="ECO:0000256" key="3">
    <source>
        <dbReference type="ARBA" id="ARBA00022723"/>
    </source>
</evidence>
<dbReference type="SUPFAM" id="SSF102114">
    <property type="entry name" value="Radical SAM enzymes"/>
    <property type="match status" value="1"/>
</dbReference>
<accession>A0ABS6K879</accession>
<evidence type="ECO:0000256" key="6">
    <source>
        <dbReference type="ARBA" id="ARBA00023601"/>
    </source>
</evidence>
<keyword evidence="5" id="KW-0411">Iron-sulfur</keyword>
<dbReference type="InterPro" id="IPR013785">
    <property type="entry name" value="Aldolase_TIM"/>
</dbReference>
<protein>
    <submittedName>
        <fullName evidence="8">Anaerobic sulfatase maturase</fullName>
    </submittedName>
</protein>
<dbReference type="PANTHER" id="PTHR43273:SF3">
    <property type="entry name" value="ANAEROBIC SULFATASE-MATURATING ENZYME HOMOLOG ASLB-RELATED"/>
    <property type="match status" value="1"/>
</dbReference>
<dbReference type="InterPro" id="IPR007197">
    <property type="entry name" value="rSAM"/>
</dbReference>
<comment type="caution">
    <text evidence="8">The sequence shown here is derived from an EMBL/GenBank/DDBJ whole genome shotgun (WGS) entry which is preliminary data.</text>
</comment>
<keyword evidence="4" id="KW-0408">Iron</keyword>
<gene>
    <name evidence="8" type="ORF">KTH90_11895</name>
</gene>
<evidence type="ECO:0000256" key="5">
    <source>
        <dbReference type="ARBA" id="ARBA00023014"/>
    </source>
</evidence>
<keyword evidence="9" id="KW-1185">Reference proteome</keyword>
<dbReference type="SFLD" id="SFLDG01384">
    <property type="entry name" value="thioether_bond_formation_requi"/>
    <property type="match status" value="1"/>
</dbReference>
<reference evidence="8 9" key="1">
    <citation type="submission" date="2021-06" db="EMBL/GenBank/DDBJ databases">
        <title>Description of novel taxa of the family Lachnospiraceae.</title>
        <authorList>
            <person name="Chaplin A.V."/>
            <person name="Sokolova S.R."/>
            <person name="Pikina A.P."/>
            <person name="Korzhanova M."/>
            <person name="Belova V."/>
            <person name="Korostin D."/>
            <person name="Efimov B.A."/>
        </authorList>
    </citation>
    <scope>NUCLEOTIDE SEQUENCE [LARGE SCALE GENOMIC DNA]</scope>
    <source>
        <strain evidence="8 9">ASD4241</strain>
    </source>
</reference>
<dbReference type="SFLD" id="SFLDG01386">
    <property type="entry name" value="main_SPASM_domain-containing"/>
    <property type="match status" value="1"/>
</dbReference>
<feature type="domain" description="Radical SAM core" evidence="7">
    <location>
        <begin position="1"/>
        <end position="227"/>
    </location>
</feature>
<evidence type="ECO:0000313" key="8">
    <source>
        <dbReference type="EMBL" id="MBU9726717.1"/>
    </source>
</evidence>
<dbReference type="SFLD" id="SFLDS00029">
    <property type="entry name" value="Radical_SAM"/>
    <property type="match status" value="1"/>
</dbReference>
<evidence type="ECO:0000313" key="9">
    <source>
        <dbReference type="Proteomes" id="UP001314681"/>
    </source>
</evidence>
<sequence length="372" mass="42981">MPALNLLIKPASGSCNLRCEYCFYRELYQARDPGSERLMKMDTLEQIMKKAMDYAQDECVIGYQGGEPTLAGLDFYRDAVRLQEQYNTRNLVIHNTIQTNGYRLDREWFPFLAEKGFLVGISLDGTRELHDRYRKTQQGRETFDGVMDTIRLCRRYGVPFNILTVVTRDSAVLVRRIYQFFKREQFQYLQFIPCLDPFGREKGMEEYSLSPAEYGGFLIRLFDLWYADVLRGEQPYIRQFENYLALLLGNPAECCDMNGVCGRQNVIEADGTVYPCDFYAMSAFKLGNLKECSFEEIEEHRRVLGFVKESQEAQKLCAACGYFRICRGGCKRNRLLLPSGKYGGNYFCESYKMFFAHALPGLMEIASHITAG</sequence>
<evidence type="ECO:0000259" key="7">
    <source>
        <dbReference type="PROSITE" id="PS51918"/>
    </source>
</evidence>
<dbReference type="Pfam" id="PF13186">
    <property type="entry name" value="SPASM"/>
    <property type="match status" value="1"/>
</dbReference>
<dbReference type="SFLD" id="SFLDF00289">
    <property type="entry name" value="anaerobic_Cys-type_sulfatase-m"/>
    <property type="match status" value="1"/>
</dbReference>
<dbReference type="InterPro" id="IPR023885">
    <property type="entry name" value="4Fe4S-binding_SPASM_dom"/>
</dbReference>
<dbReference type="SFLD" id="SFLDG01067">
    <property type="entry name" value="SPASM/twitch_domain_containing"/>
    <property type="match status" value="1"/>
</dbReference>
<comment type="similarity">
    <text evidence="6">Belongs to the radical SAM superfamily. Anaerobic sulfatase-maturating enzyme family.</text>
</comment>
<dbReference type="PROSITE" id="PS51918">
    <property type="entry name" value="RADICAL_SAM"/>
    <property type="match status" value="1"/>
</dbReference>
<keyword evidence="3" id="KW-0479">Metal-binding</keyword>
<name>A0ABS6K879_9FIRM</name>